<keyword evidence="9" id="KW-0521">NADP</keyword>
<comment type="subunit">
    <text evidence="17">Alpha(8)-beta(8). The alpha component is a flavoprotein, the beta component is a hemoprotein.</text>
</comment>
<feature type="domain" description="Nitrite/Sulfite reductase ferredoxin-like" evidence="19">
    <location>
        <begin position="68"/>
        <end position="130"/>
    </location>
</feature>
<dbReference type="GO" id="GO:0019344">
    <property type="term" value="P:cysteine biosynthetic process"/>
    <property type="evidence" value="ECO:0007669"/>
    <property type="project" value="UniProtKB-KW"/>
</dbReference>
<evidence type="ECO:0000256" key="9">
    <source>
        <dbReference type="ARBA" id="ARBA00022857"/>
    </source>
</evidence>
<evidence type="ECO:0000256" key="16">
    <source>
        <dbReference type="ARBA" id="ARBA00057160"/>
    </source>
</evidence>
<dbReference type="SUPFAM" id="SSF56014">
    <property type="entry name" value="Nitrite and sulphite reductase 4Fe-4S domain-like"/>
    <property type="match status" value="2"/>
</dbReference>
<dbReference type="NCBIfam" id="TIGR02042">
    <property type="entry name" value="sir"/>
    <property type="match status" value="1"/>
</dbReference>
<keyword evidence="6" id="KW-0349">Heme</keyword>
<evidence type="ECO:0000256" key="4">
    <source>
        <dbReference type="ARBA" id="ARBA00010429"/>
    </source>
</evidence>
<keyword evidence="13" id="KW-0028">Amino-acid biosynthesis</keyword>
<comment type="pathway">
    <text evidence="3">Sulfur metabolism; hydrogen sulfide biosynthesis; hydrogen sulfide from sulfite (NADPH route): step 1/1.</text>
</comment>
<dbReference type="InterPro" id="IPR036136">
    <property type="entry name" value="Nit/Sulf_reduc_fer-like_dom_sf"/>
</dbReference>
<comment type="function">
    <text evidence="16">Component of the sulfite reductase complex that catalyzes the 6-electron reduction of sulfite to sulfide. This is one of several activities required for the biosynthesis of L-cysteine from sulfate.</text>
</comment>
<evidence type="ECO:0000256" key="5">
    <source>
        <dbReference type="ARBA" id="ARBA00022485"/>
    </source>
</evidence>
<evidence type="ECO:0000256" key="13">
    <source>
        <dbReference type="ARBA" id="ARBA00023192"/>
    </source>
</evidence>
<proteinExistence type="inferred from homology"/>
<dbReference type="GO" id="GO:0009337">
    <property type="term" value="C:sulfite reductase complex (NADPH)"/>
    <property type="evidence" value="ECO:0007669"/>
    <property type="project" value="TreeGrafter"/>
</dbReference>
<feature type="domain" description="Nitrite/sulphite reductase 4Fe-4S" evidence="18">
    <location>
        <begin position="169"/>
        <end position="345"/>
    </location>
</feature>
<evidence type="ECO:0000256" key="17">
    <source>
        <dbReference type="ARBA" id="ARBA00062253"/>
    </source>
</evidence>
<dbReference type="InterPro" id="IPR006067">
    <property type="entry name" value="NO2/SO3_Rdtase_4Fe4S_dom"/>
</dbReference>
<evidence type="ECO:0000256" key="15">
    <source>
        <dbReference type="ARBA" id="ARBA00052219"/>
    </source>
</evidence>
<dbReference type="PANTHER" id="PTHR11493">
    <property type="entry name" value="SULFITE REDUCTASE [NADPH] SUBUNIT BETA-RELATED"/>
    <property type="match status" value="1"/>
</dbReference>
<keyword evidence="11" id="KW-0408">Iron</keyword>
<dbReference type="Proteomes" id="UP000646053">
    <property type="component" value="Unassembled WGS sequence"/>
</dbReference>
<dbReference type="GO" id="GO:0050311">
    <property type="term" value="F:sulfite reductase (ferredoxin) activity"/>
    <property type="evidence" value="ECO:0007669"/>
    <property type="project" value="UniProtKB-EC"/>
</dbReference>
<keyword evidence="12" id="KW-0411">Iron-sulfur</keyword>
<evidence type="ECO:0000256" key="14">
    <source>
        <dbReference type="ARBA" id="ARBA00049518"/>
    </source>
</evidence>
<evidence type="ECO:0000256" key="6">
    <source>
        <dbReference type="ARBA" id="ARBA00022617"/>
    </source>
</evidence>
<comment type="similarity">
    <text evidence="4">Belongs to the nitrite and sulfite reductase 4Fe-4S domain family.</text>
</comment>
<dbReference type="Pfam" id="PF01077">
    <property type="entry name" value="NIR_SIR"/>
    <property type="match status" value="1"/>
</dbReference>
<dbReference type="GO" id="GO:0020037">
    <property type="term" value="F:heme binding"/>
    <property type="evidence" value="ECO:0007669"/>
    <property type="project" value="InterPro"/>
</dbReference>
<evidence type="ECO:0000256" key="12">
    <source>
        <dbReference type="ARBA" id="ARBA00023014"/>
    </source>
</evidence>
<evidence type="ECO:0000256" key="3">
    <source>
        <dbReference type="ARBA" id="ARBA00004774"/>
    </source>
</evidence>
<comment type="caution">
    <text evidence="20">The sequence shown here is derived from an EMBL/GenBank/DDBJ whole genome shotgun (WGS) entry which is preliminary data.</text>
</comment>
<evidence type="ECO:0000256" key="2">
    <source>
        <dbReference type="ARBA" id="ARBA00001966"/>
    </source>
</evidence>
<dbReference type="Gene3D" id="3.30.413.10">
    <property type="entry name" value="Sulfite Reductase Hemoprotein, domain 1"/>
    <property type="match status" value="2"/>
</dbReference>
<dbReference type="SUPFAM" id="SSF55124">
    <property type="entry name" value="Nitrite/Sulfite reductase N-terminal domain-like"/>
    <property type="match status" value="2"/>
</dbReference>
<evidence type="ECO:0000259" key="18">
    <source>
        <dbReference type="Pfam" id="PF01077"/>
    </source>
</evidence>
<gene>
    <name evidence="20" type="primary">sir</name>
    <name evidence="20" type="ORF">GS601_10015</name>
</gene>
<dbReference type="GO" id="GO:0051539">
    <property type="term" value="F:4 iron, 4 sulfur cluster binding"/>
    <property type="evidence" value="ECO:0007669"/>
    <property type="project" value="UniProtKB-KW"/>
</dbReference>
<comment type="catalytic activity">
    <reaction evidence="14">
        <text>hydrogen sulfide + 6 oxidized [2Fe-2S]-[ferredoxin] + 3 H2O = sulfite + 6 reduced [2Fe-2S]-[ferredoxin] + 7 H(+)</text>
        <dbReference type="Rhea" id="RHEA:23132"/>
        <dbReference type="Rhea" id="RHEA-COMP:10000"/>
        <dbReference type="Rhea" id="RHEA-COMP:10001"/>
        <dbReference type="ChEBI" id="CHEBI:15377"/>
        <dbReference type="ChEBI" id="CHEBI:15378"/>
        <dbReference type="ChEBI" id="CHEBI:17359"/>
        <dbReference type="ChEBI" id="CHEBI:29919"/>
        <dbReference type="ChEBI" id="CHEBI:33737"/>
        <dbReference type="ChEBI" id="CHEBI:33738"/>
        <dbReference type="EC" id="1.8.7.1"/>
    </reaction>
</comment>
<organism evidence="20 21">
    <name type="scientific">Myxacorys almedinensis A</name>
    <dbReference type="NCBI Taxonomy" id="2690445"/>
    <lineage>
        <taxon>Bacteria</taxon>
        <taxon>Bacillati</taxon>
        <taxon>Cyanobacteriota</taxon>
        <taxon>Cyanophyceae</taxon>
        <taxon>Leptolyngbyales</taxon>
        <taxon>Leptolyngbyaceae</taxon>
        <taxon>Myxacorys</taxon>
        <taxon>Myxacorys almedinensis</taxon>
    </lineage>
</organism>
<evidence type="ECO:0000256" key="7">
    <source>
        <dbReference type="ARBA" id="ARBA00022723"/>
    </source>
</evidence>
<keyword evidence="5" id="KW-0004">4Fe-4S</keyword>
<dbReference type="PROSITE" id="PS00365">
    <property type="entry name" value="NIR_SIR"/>
    <property type="match status" value="1"/>
</dbReference>
<dbReference type="GO" id="GO:0000103">
    <property type="term" value="P:sulfate assimilation"/>
    <property type="evidence" value="ECO:0007669"/>
    <property type="project" value="TreeGrafter"/>
</dbReference>
<dbReference type="InterPro" id="IPR006066">
    <property type="entry name" value="NO2/SO3_Rdtase_FeS/sirohaem_BS"/>
</dbReference>
<keyword evidence="7" id="KW-0479">Metal-binding</keyword>
<dbReference type="AlphaFoldDB" id="A0A8J7YZT3"/>
<evidence type="ECO:0000259" key="19">
    <source>
        <dbReference type="Pfam" id="PF03460"/>
    </source>
</evidence>
<dbReference type="InterPro" id="IPR045854">
    <property type="entry name" value="NO2/SO3_Rdtase_4Fe4S_sf"/>
</dbReference>
<evidence type="ECO:0000313" key="21">
    <source>
        <dbReference type="Proteomes" id="UP000646053"/>
    </source>
</evidence>
<evidence type="ECO:0000313" key="20">
    <source>
        <dbReference type="EMBL" id="NDJ17622.1"/>
    </source>
</evidence>
<comment type="catalytic activity">
    <reaction evidence="15">
        <text>hydrogen sulfide + 3 NADP(+) + 3 H2O = sulfite + 3 NADPH + 4 H(+)</text>
        <dbReference type="Rhea" id="RHEA:13801"/>
        <dbReference type="ChEBI" id="CHEBI:15377"/>
        <dbReference type="ChEBI" id="CHEBI:15378"/>
        <dbReference type="ChEBI" id="CHEBI:17359"/>
        <dbReference type="ChEBI" id="CHEBI:29919"/>
        <dbReference type="ChEBI" id="CHEBI:57783"/>
        <dbReference type="ChEBI" id="CHEBI:58349"/>
        <dbReference type="EC" id="1.8.1.2"/>
    </reaction>
</comment>
<dbReference type="EMBL" id="WVIE01000009">
    <property type="protein sequence ID" value="NDJ17622.1"/>
    <property type="molecule type" value="Genomic_DNA"/>
</dbReference>
<dbReference type="InterPro" id="IPR011787">
    <property type="entry name" value="SiR_ferredoxin-dep"/>
</dbReference>
<dbReference type="NCBIfam" id="NF010029">
    <property type="entry name" value="PRK13504.1"/>
    <property type="match status" value="1"/>
</dbReference>
<keyword evidence="21" id="KW-1185">Reference proteome</keyword>
<evidence type="ECO:0000256" key="10">
    <source>
        <dbReference type="ARBA" id="ARBA00023002"/>
    </source>
</evidence>
<evidence type="ECO:0000256" key="11">
    <source>
        <dbReference type="ARBA" id="ARBA00023004"/>
    </source>
</evidence>
<reference evidence="20" key="1">
    <citation type="submission" date="2019-12" db="EMBL/GenBank/DDBJ databases">
        <title>High-Quality draft genome sequences of three cyanobacteria isolated from the limestone walls of the Old Cathedral of Coimbra.</title>
        <authorList>
            <person name="Tiago I."/>
            <person name="Soares F."/>
            <person name="Portugal A."/>
        </authorList>
    </citation>
    <scope>NUCLEOTIDE SEQUENCE</scope>
    <source>
        <strain evidence="20">A</strain>
    </source>
</reference>
<sequence length="585" mass="65610">MVISSQPNLQLRKPSKVEGIKDRSNLLREPVASEVLLDTTHFTEDAIQLLKFHGSYQQDNRDNRVKGQEKDYSMMLRTRTPGGFVPPQLYLTLDRLSDQYGNHTLRITTRQAFQLHGILKKNLKQTIAEIVHNLGSTLTACGDVNRNVMSPAAPYRNRPEYDLARTYANNVADLLTPQSGAYYEIWLDGEKAVSGEEDPEVVAARKRTINGSNVEGSIEPIYGSHYLPRKFKICVTVPGDNSVDLFSQDLTLVVLTNAQGELEGFNVLAGGGLGRTHNKEETFPRLADPIGYVDKADVYDMVKAIVATQRDYGDRSDRRHARMKYLIADWGLERFCAKVEEYFGQAIAPSKPLPEWKYLDFLGWHPQGDGKLFLGLSIQNGRIKDEGGFKLKSALKRIVERFNLPIMLTPSQDAILFDIDPADKSKIQGILDRAKVARPKKLDSLVRYSMACPALPTCGLATAESERVMPSILSRVRSLLDQVGLPDEHFFLRMTGCPNGCARPYLAELAFVGNGPNTYQVWMGAAPNQTRLAKVYLEKLNIDDLETTFEPVFTYFKQDRKPGESFGDFCDRVGLDAIHQYVAAH</sequence>
<dbReference type="InterPro" id="IPR005117">
    <property type="entry name" value="NiRdtase/SiRdtase_haem-b_fer"/>
</dbReference>
<dbReference type="FunFam" id="3.30.413.10:FF:000008">
    <property type="entry name" value="Sulfite reductase [ferredoxin], chloroplastic"/>
    <property type="match status" value="1"/>
</dbReference>
<keyword evidence="8" id="KW-0883">Thioether bond</keyword>
<accession>A0A8J7YZT3</accession>
<comment type="cofactor">
    <cofactor evidence="1">
        <name>siroheme</name>
        <dbReference type="ChEBI" id="CHEBI:60052"/>
    </cofactor>
</comment>
<dbReference type="GO" id="GO:0046872">
    <property type="term" value="F:metal ion binding"/>
    <property type="evidence" value="ECO:0007669"/>
    <property type="project" value="UniProtKB-KW"/>
</dbReference>
<dbReference type="PRINTS" id="PR00397">
    <property type="entry name" value="SIROHAEM"/>
</dbReference>
<protein>
    <submittedName>
        <fullName evidence="20">Sulfite reductase, ferredoxin dependent</fullName>
        <ecNumber evidence="20">1.8.7.1</ecNumber>
    </submittedName>
</protein>
<keyword evidence="13" id="KW-0198">Cysteine biosynthesis</keyword>
<dbReference type="FunFam" id="3.30.413.10:FF:000003">
    <property type="entry name" value="Sulfite reductase [NADPH] hemoprotein beta-component"/>
    <property type="match status" value="1"/>
</dbReference>
<dbReference type="InterPro" id="IPR045169">
    <property type="entry name" value="NO2/SO3_Rdtase_4Fe4S_prot"/>
</dbReference>
<comment type="cofactor">
    <cofactor evidence="2">
        <name>[4Fe-4S] cluster</name>
        <dbReference type="ChEBI" id="CHEBI:49883"/>
    </cofactor>
</comment>
<dbReference type="EC" id="1.8.7.1" evidence="20"/>
<name>A0A8J7YZT3_9CYAN</name>
<dbReference type="GO" id="GO:0004783">
    <property type="term" value="F:sulfite reductase (NADPH) activity"/>
    <property type="evidence" value="ECO:0007669"/>
    <property type="project" value="UniProtKB-EC"/>
</dbReference>
<evidence type="ECO:0000256" key="1">
    <source>
        <dbReference type="ARBA" id="ARBA00001929"/>
    </source>
</evidence>
<evidence type="ECO:0000256" key="8">
    <source>
        <dbReference type="ARBA" id="ARBA00022784"/>
    </source>
</evidence>
<dbReference type="Pfam" id="PF03460">
    <property type="entry name" value="NIR_SIR_ferr"/>
    <property type="match status" value="2"/>
</dbReference>
<dbReference type="PANTHER" id="PTHR11493:SF47">
    <property type="entry name" value="SULFITE REDUCTASE [NADPH] SUBUNIT BETA"/>
    <property type="match status" value="1"/>
</dbReference>
<feature type="domain" description="Nitrite/Sulfite reductase ferredoxin-like" evidence="19">
    <location>
        <begin position="365"/>
        <end position="432"/>
    </location>
</feature>
<keyword evidence="10 20" id="KW-0560">Oxidoreductase</keyword>
<dbReference type="RefSeq" id="WP_162423130.1">
    <property type="nucleotide sequence ID" value="NZ_WVIE01000009.1"/>
</dbReference>